<gene>
    <name evidence="4" type="ORF">HINF_LOCUS29970</name>
    <name evidence="3" type="ORF">HINF_LOCUS54643</name>
</gene>
<dbReference type="AlphaFoldDB" id="A0AA86QZV1"/>
<dbReference type="InterPro" id="IPR036612">
    <property type="entry name" value="KH_dom_type_1_sf"/>
</dbReference>
<keyword evidence="1" id="KW-0694">RNA-binding</keyword>
<dbReference type="Pfam" id="PF00013">
    <property type="entry name" value="KH_1"/>
    <property type="match status" value="1"/>
</dbReference>
<dbReference type="Proteomes" id="UP001642409">
    <property type="component" value="Unassembled WGS sequence"/>
</dbReference>
<evidence type="ECO:0000313" key="3">
    <source>
        <dbReference type="EMBL" id="CAI9966998.1"/>
    </source>
</evidence>
<dbReference type="EMBL" id="CATOUU010001010">
    <property type="protein sequence ID" value="CAI9966998.1"/>
    <property type="molecule type" value="Genomic_DNA"/>
</dbReference>
<evidence type="ECO:0000259" key="2">
    <source>
        <dbReference type="SMART" id="SM00322"/>
    </source>
</evidence>
<protein>
    <submittedName>
        <fullName evidence="3">KH domain-containing protein</fullName>
    </submittedName>
    <submittedName>
        <fullName evidence="4">KH_domain-containing protein</fullName>
    </submittedName>
</protein>
<dbReference type="SUPFAM" id="SSF54791">
    <property type="entry name" value="Eukaryotic type KH-domain (KH-domain type I)"/>
    <property type="match status" value="1"/>
</dbReference>
<dbReference type="InterPro" id="IPR004087">
    <property type="entry name" value="KH_dom"/>
</dbReference>
<feature type="domain" description="K Homology" evidence="2">
    <location>
        <begin position="156"/>
        <end position="234"/>
    </location>
</feature>
<dbReference type="InterPro" id="IPR004088">
    <property type="entry name" value="KH_dom_type_1"/>
</dbReference>
<comment type="caution">
    <text evidence="3">The sequence shown here is derived from an EMBL/GenBank/DDBJ whole genome shotgun (WGS) entry which is preliminary data.</text>
</comment>
<sequence>MKNLERQQKQIKLSPEEVPYLIGPRGETVTQMKTASGAGIRFLDQPDGSVALLMGSTAQINLAEQLIQKKRAQFTSKKGNNKFEALIQPDSEEQIVIQLPHGGARYLQATNKNYLDELSAKFKTNCTFQGKNSILIKGNTDDINATQDFINSFFKHFACVACPVANWAVGRIIGKQGDGINRLCATAKNLFGKIVLIYFPDTQQKDGIQCYAIISSESDEAVNYVIQQMQNRLSCITEQAGIISDLLPSTDFSLELLDAKSVHGQMYGQKVSQKDNNQQDFKLDSSDKQLSIKTPQEFNKILQQQLNNENIQMPVVLQPKCFNYKESTVFDLTQQQEVLFKNVQINNINNYSLNQNQTQKQAVDRKFLVLSTHVNDISSAEFWSHLVKMSIQLLQEQFFNGQNLSLDSKIELSAFQGRAVFIQKEQKNYEKHIDLANGLMNRDVSSRFIAGIAEEDYLQMFQGGAEQYAWRAHYCMFKKLWHYILIDKKIDIKLNKKQQLEQQFTFDFSQNLEEQISTGVQLEDVQRATSVGENDIQVRGIQVSLILHMAGFSSSKYDLLLLLRIKPNEKLLENEDFQMKLKQFNEINSNLAYHQVLNQSDEEFQDQSEEYKVIALPLDNTGIKQPIKNKTIELQQIDGSITQNVPGLVNGSKASKYSPIVQQQFAEEQNYAQLIKQVSVTRNGIKIQHTDLVYTNEEDQKTRYVVQMQPQTYEFNGNEDFGQEIVDFVKNVCKIVE</sequence>
<accession>A0AA86QZV1</accession>
<keyword evidence="5" id="KW-1185">Reference proteome</keyword>
<organism evidence="3">
    <name type="scientific">Hexamita inflata</name>
    <dbReference type="NCBI Taxonomy" id="28002"/>
    <lineage>
        <taxon>Eukaryota</taxon>
        <taxon>Metamonada</taxon>
        <taxon>Diplomonadida</taxon>
        <taxon>Hexamitidae</taxon>
        <taxon>Hexamitinae</taxon>
        <taxon>Hexamita</taxon>
    </lineage>
</organism>
<evidence type="ECO:0000313" key="4">
    <source>
        <dbReference type="EMBL" id="CAL6025132.1"/>
    </source>
</evidence>
<reference evidence="4 5" key="2">
    <citation type="submission" date="2024-07" db="EMBL/GenBank/DDBJ databases">
        <authorList>
            <person name="Akdeniz Z."/>
        </authorList>
    </citation>
    <scope>NUCLEOTIDE SEQUENCE [LARGE SCALE GENOMIC DNA]</scope>
</reference>
<dbReference type="PROSITE" id="PS50084">
    <property type="entry name" value="KH_TYPE_1"/>
    <property type="match status" value="1"/>
</dbReference>
<feature type="domain" description="K Homology" evidence="2">
    <location>
        <begin position="5"/>
        <end position="72"/>
    </location>
</feature>
<proteinExistence type="predicted"/>
<dbReference type="CDD" id="cd00105">
    <property type="entry name" value="KH-I"/>
    <property type="match status" value="1"/>
</dbReference>
<name>A0AA86QZV1_9EUKA</name>
<dbReference type="EMBL" id="CAXDID020000097">
    <property type="protein sequence ID" value="CAL6025132.1"/>
    <property type="molecule type" value="Genomic_DNA"/>
</dbReference>
<dbReference type="Gene3D" id="3.30.1370.10">
    <property type="entry name" value="K Homology domain, type 1"/>
    <property type="match status" value="1"/>
</dbReference>
<reference evidence="3" key="1">
    <citation type="submission" date="2023-06" db="EMBL/GenBank/DDBJ databases">
        <authorList>
            <person name="Kurt Z."/>
        </authorList>
    </citation>
    <scope>NUCLEOTIDE SEQUENCE</scope>
</reference>
<dbReference type="SMART" id="SM00322">
    <property type="entry name" value="KH"/>
    <property type="match status" value="2"/>
</dbReference>
<evidence type="ECO:0000313" key="5">
    <source>
        <dbReference type="Proteomes" id="UP001642409"/>
    </source>
</evidence>
<dbReference type="GO" id="GO:0003723">
    <property type="term" value="F:RNA binding"/>
    <property type="evidence" value="ECO:0007669"/>
    <property type="project" value="UniProtKB-UniRule"/>
</dbReference>
<evidence type="ECO:0000256" key="1">
    <source>
        <dbReference type="PROSITE-ProRule" id="PRU00117"/>
    </source>
</evidence>